<evidence type="ECO:0000256" key="1">
    <source>
        <dbReference type="SAM" id="MobiDB-lite"/>
    </source>
</evidence>
<gene>
    <name evidence="2" type="ORF">AGLY_008303</name>
</gene>
<dbReference type="InterPro" id="IPR052560">
    <property type="entry name" value="RdDP_mobile_element"/>
</dbReference>
<keyword evidence="3" id="KW-1185">Reference proteome</keyword>
<dbReference type="AlphaFoldDB" id="A0A6G0TLW9"/>
<dbReference type="PANTHER" id="PTHR36688:SF1">
    <property type="entry name" value="ENDONUCLEASE_EXONUCLEASE_PHOSPHATASE DOMAIN-CONTAINING PROTEIN"/>
    <property type="match status" value="1"/>
</dbReference>
<name>A0A6G0TLW9_APHGL</name>
<protein>
    <recommendedName>
        <fullName evidence="4">Reverse transcriptase domain-containing protein</fullName>
    </recommendedName>
</protein>
<proteinExistence type="predicted"/>
<evidence type="ECO:0008006" key="4">
    <source>
        <dbReference type="Google" id="ProtNLM"/>
    </source>
</evidence>
<feature type="compositionally biased region" description="Polar residues" evidence="1">
    <location>
        <begin position="1"/>
        <end position="13"/>
    </location>
</feature>
<dbReference type="EMBL" id="VYZN01000027">
    <property type="protein sequence ID" value="KAE9535011.1"/>
    <property type="molecule type" value="Genomic_DNA"/>
</dbReference>
<dbReference type="PANTHER" id="PTHR36688">
    <property type="entry name" value="ENDO/EXONUCLEASE/PHOSPHATASE DOMAIN-CONTAINING PROTEIN"/>
    <property type="match status" value="1"/>
</dbReference>
<dbReference type="Proteomes" id="UP000475862">
    <property type="component" value="Unassembled WGS sequence"/>
</dbReference>
<sequence>METSARSSITKTGQEPKRSQKASAPYHSYSAMPYEQAGFRAGKSCTSQFLNITQHIENGVEEKMITGAVFIDLSAAYDTTKHFIYYADDLDLTAQGLTFEIVENSLKKTLETLTRYYYTNRLKPNPTKTQVCASHLRNRDAKRKIMIKWNGIDLKHCDHPQVPWILLGSKPNVQNTLRTDESQTGEYACPVWSKSAHEKKSRHSAE</sequence>
<dbReference type="OrthoDB" id="6620931at2759"/>
<evidence type="ECO:0000313" key="3">
    <source>
        <dbReference type="Proteomes" id="UP000475862"/>
    </source>
</evidence>
<reference evidence="2 3" key="1">
    <citation type="submission" date="2019-08" db="EMBL/GenBank/DDBJ databases">
        <title>The genome of the soybean aphid Biotype 1, its phylome, world population structure and adaptation to the North American continent.</title>
        <authorList>
            <person name="Giordano R."/>
            <person name="Donthu R.K."/>
            <person name="Hernandez A.G."/>
            <person name="Wright C.L."/>
            <person name="Zimin A.V."/>
        </authorList>
    </citation>
    <scope>NUCLEOTIDE SEQUENCE [LARGE SCALE GENOMIC DNA]</scope>
    <source>
        <tissue evidence="2">Whole aphids</tissue>
    </source>
</reference>
<organism evidence="2 3">
    <name type="scientific">Aphis glycines</name>
    <name type="common">Soybean aphid</name>
    <dbReference type="NCBI Taxonomy" id="307491"/>
    <lineage>
        <taxon>Eukaryota</taxon>
        <taxon>Metazoa</taxon>
        <taxon>Ecdysozoa</taxon>
        <taxon>Arthropoda</taxon>
        <taxon>Hexapoda</taxon>
        <taxon>Insecta</taxon>
        <taxon>Pterygota</taxon>
        <taxon>Neoptera</taxon>
        <taxon>Paraneoptera</taxon>
        <taxon>Hemiptera</taxon>
        <taxon>Sternorrhyncha</taxon>
        <taxon>Aphidomorpha</taxon>
        <taxon>Aphidoidea</taxon>
        <taxon>Aphididae</taxon>
        <taxon>Aphidini</taxon>
        <taxon>Aphis</taxon>
        <taxon>Aphis</taxon>
    </lineage>
</organism>
<comment type="caution">
    <text evidence="2">The sequence shown here is derived from an EMBL/GenBank/DDBJ whole genome shotgun (WGS) entry which is preliminary data.</text>
</comment>
<evidence type="ECO:0000313" key="2">
    <source>
        <dbReference type="EMBL" id="KAE9535011.1"/>
    </source>
</evidence>
<accession>A0A6G0TLW9</accession>
<feature type="region of interest" description="Disordered" evidence="1">
    <location>
        <begin position="1"/>
        <end position="25"/>
    </location>
</feature>